<dbReference type="Pfam" id="PF01557">
    <property type="entry name" value="FAA_hydrolase"/>
    <property type="match status" value="1"/>
</dbReference>
<gene>
    <name evidence="4" type="ORF">EV386_0426</name>
</gene>
<keyword evidence="1" id="KW-0479">Metal-binding</keyword>
<dbReference type="Gene3D" id="2.30.30.370">
    <property type="entry name" value="FAH"/>
    <property type="match status" value="1"/>
</dbReference>
<dbReference type="InterPro" id="IPR018833">
    <property type="entry name" value="Rv2993c-like_N"/>
</dbReference>
<dbReference type="InterPro" id="IPR011234">
    <property type="entry name" value="Fumarylacetoacetase-like_C"/>
</dbReference>
<dbReference type="EMBL" id="SGWX01000001">
    <property type="protein sequence ID" value="RZS60180.1"/>
    <property type="molecule type" value="Genomic_DNA"/>
</dbReference>
<dbReference type="InterPro" id="IPR036663">
    <property type="entry name" value="Fumarylacetoacetase_C_sf"/>
</dbReference>
<dbReference type="SUPFAM" id="SSF56529">
    <property type="entry name" value="FAH"/>
    <property type="match status" value="1"/>
</dbReference>
<dbReference type="Pfam" id="PF10370">
    <property type="entry name" value="Rv2993c-like_N"/>
    <property type="match status" value="1"/>
</dbReference>
<evidence type="ECO:0000313" key="4">
    <source>
        <dbReference type="EMBL" id="RZS60180.1"/>
    </source>
</evidence>
<dbReference type="AlphaFoldDB" id="A0A4V2EXP2"/>
<evidence type="ECO:0000313" key="5">
    <source>
        <dbReference type="Proteomes" id="UP000293852"/>
    </source>
</evidence>
<keyword evidence="5" id="KW-1185">Reference proteome</keyword>
<dbReference type="PANTHER" id="PTHR11820">
    <property type="entry name" value="ACYLPYRUVASE"/>
    <property type="match status" value="1"/>
</dbReference>
<dbReference type="PANTHER" id="PTHR11820:SF7">
    <property type="entry name" value="ACYLPYRUVASE FAHD1, MITOCHONDRIAL"/>
    <property type="match status" value="1"/>
</dbReference>
<dbReference type="FunFam" id="3.90.850.10:FF:000002">
    <property type="entry name" value="2-hydroxyhepta-2,4-diene-1,7-dioate isomerase"/>
    <property type="match status" value="1"/>
</dbReference>
<organism evidence="4 5">
    <name type="scientific">Xylanimonas ulmi</name>
    <dbReference type="NCBI Taxonomy" id="228973"/>
    <lineage>
        <taxon>Bacteria</taxon>
        <taxon>Bacillati</taxon>
        <taxon>Actinomycetota</taxon>
        <taxon>Actinomycetes</taxon>
        <taxon>Micrococcales</taxon>
        <taxon>Promicromonosporaceae</taxon>
        <taxon>Xylanimonas</taxon>
    </lineage>
</organism>
<evidence type="ECO:0000256" key="1">
    <source>
        <dbReference type="ARBA" id="ARBA00022723"/>
    </source>
</evidence>
<dbReference type="GO" id="GO:0046872">
    <property type="term" value="F:metal ion binding"/>
    <property type="evidence" value="ECO:0007669"/>
    <property type="project" value="UniProtKB-KW"/>
</dbReference>
<dbReference type="OrthoDB" id="9805307at2"/>
<dbReference type="Gene3D" id="3.90.850.10">
    <property type="entry name" value="Fumarylacetoacetase-like, C-terminal domain"/>
    <property type="match status" value="1"/>
</dbReference>
<reference evidence="4 5" key="1">
    <citation type="submission" date="2019-02" db="EMBL/GenBank/DDBJ databases">
        <title>Sequencing the genomes of 1000 actinobacteria strains.</title>
        <authorList>
            <person name="Klenk H.-P."/>
        </authorList>
    </citation>
    <scope>NUCLEOTIDE SEQUENCE [LARGE SCALE GENOMIC DNA]</scope>
    <source>
        <strain evidence="4 5">DSM 16932</strain>
    </source>
</reference>
<accession>A0A4V2EXP2</accession>
<protein>
    <submittedName>
        <fullName evidence="4">2-keto-4-pentenoate hydratase/2-oxohepta-3-ene-1,7-dioic acid hydratase in catechol pathway</fullName>
    </submittedName>
</protein>
<evidence type="ECO:0000259" key="3">
    <source>
        <dbReference type="Pfam" id="PF10370"/>
    </source>
</evidence>
<dbReference type="Proteomes" id="UP000293852">
    <property type="component" value="Unassembled WGS sequence"/>
</dbReference>
<dbReference type="GO" id="GO:0016853">
    <property type="term" value="F:isomerase activity"/>
    <property type="evidence" value="ECO:0007669"/>
    <property type="project" value="UniProtKB-ARBA"/>
</dbReference>
<feature type="domain" description="Fumarylacetoacetase-like C-terminal" evidence="2">
    <location>
        <begin position="70"/>
        <end position="264"/>
    </location>
</feature>
<dbReference type="GO" id="GO:0018773">
    <property type="term" value="F:acetylpyruvate hydrolase activity"/>
    <property type="evidence" value="ECO:0007669"/>
    <property type="project" value="TreeGrafter"/>
</dbReference>
<name>A0A4V2EXP2_9MICO</name>
<dbReference type="RefSeq" id="WP_130411881.1">
    <property type="nucleotide sequence ID" value="NZ_SGWX01000001.1"/>
</dbReference>
<evidence type="ECO:0000259" key="2">
    <source>
        <dbReference type="Pfam" id="PF01557"/>
    </source>
</evidence>
<sequence>MRIARFTTGDDPRFALVQQEGDRTFLAVLGGDPLYMPAMPTGERIELGDPESGSGTPGVRLLAPVIPRSKVVCVGKNYADHAAEMGGEVPTTPLLFLKPNTAVVGPDDPVVLPEWTQEVSYEAELAVVISKVCKDVTPESALSYVLGYTVANDVTARDAQRTDGQWARAKGFDTSLPLGPWIDTDLDPEDVAVRSRVNGELKQDGRTSDMVFDVPFLVSYISEAMTLLPGDVILTGTPAGVGLVDHGDRMEVEVEGLGAMSNPVFRRR</sequence>
<proteinExistence type="predicted"/>
<comment type="caution">
    <text evidence="4">The sequence shown here is derived from an EMBL/GenBank/DDBJ whole genome shotgun (WGS) entry which is preliminary data.</text>
</comment>
<feature type="domain" description="Rv2993c-like N-terminal" evidence="3">
    <location>
        <begin position="1"/>
        <end position="49"/>
    </location>
</feature>
<dbReference type="GO" id="GO:0019752">
    <property type="term" value="P:carboxylic acid metabolic process"/>
    <property type="evidence" value="ECO:0007669"/>
    <property type="project" value="UniProtKB-ARBA"/>
</dbReference>